<accession>A0A933GMR1</accession>
<gene>
    <name evidence="1" type="ORF">HY730_04305</name>
</gene>
<name>A0A933GMR1_UNCTE</name>
<proteinExistence type="predicted"/>
<evidence type="ECO:0000313" key="1">
    <source>
        <dbReference type="EMBL" id="MBI4595584.1"/>
    </source>
</evidence>
<dbReference type="InterPro" id="IPR003477">
    <property type="entry name" value="PemK-like"/>
</dbReference>
<dbReference type="Proteomes" id="UP000772181">
    <property type="component" value="Unassembled WGS sequence"/>
</dbReference>
<dbReference type="AlphaFoldDB" id="A0A933GMR1"/>
<dbReference type="Pfam" id="PF02452">
    <property type="entry name" value="PemK_toxin"/>
    <property type="match status" value="1"/>
</dbReference>
<dbReference type="EMBL" id="JACQWF010000196">
    <property type="protein sequence ID" value="MBI4595584.1"/>
    <property type="molecule type" value="Genomic_DNA"/>
</dbReference>
<dbReference type="InterPro" id="IPR011067">
    <property type="entry name" value="Plasmid_toxin/cell-grow_inhib"/>
</dbReference>
<evidence type="ECO:0000313" key="2">
    <source>
        <dbReference type="Proteomes" id="UP000772181"/>
    </source>
</evidence>
<reference evidence="1" key="1">
    <citation type="submission" date="2020-07" db="EMBL/GenBank/DDBJ databases">
        <title>Huge and variable diversity of episymbiotic CPR bacteria and DPANN archaea in groundwater ecosystems.</title>
        <authorList>
            <person name="He C.Y."/>
            <person name="Keren R."/>
            <person name="Whittaker M."/>
            <person name="Farag I.F."/>
            <person name="Doudna J."/>
            <person name="Cate J.H.D."/>
            <person name="Banfield J.F."/>
        </authorList>
    </citation>
    <scope>NUCLEOTIDE SEQUENCE</scope>
    <source>
        <strain evidence="1">NC_groundwater_1482_Ag_S-0.65um_47_24</strain>
    </source>
</reference>
<sequence length="112" mass="12681">MNRASNFRIGEVILVGLNPTKGHEQHGIRPGLILPWLQQFGLIIIVPLTTVDKGWWTQIRITTRESQLREDSFALCHQIRALSVERVHHTIGQINSLTLGKVKTVLSQVLKL</sequence>
<comment type="caution">
    <text evidence="1">The sequence shown here is derived from an EMBL/GenBank/DDBJ whole genome shotgun (WGS) entry which is preliminary data.</text>
</comment>
<dbReference type="GO" id="GO:0004521">
    <property type="term" value="F:RNA endonuclease activity"/>
    <property type="evidence" value="ECO:0007669"/>
    <property type="project" value="TreeGrafter"/>
</dbReference>
<dbReference type="GO" id="GO:0003677">
    <property type="term" value="F:DNA binding"/>
    <property type="evidence" value="ECO:0007669"/>
    <property type="project" value="InterPro"/>
</dbReference>
<dbReference type="GO" id="GO:0016075">
    <property type="term" value="P:rRNA catabolic process"/>
    <property type="evidence" value="ECO:0007669"/>
    <property type="project" value="TreeGrafter"/>
</dbReference>
<dbReference type="GO" id="GO:0006402">
    <property type="term" value="P:mRNA catabolic process"/>
    <property type="evidence" value="ECO:0007669"/>
    <property type="project" value="TreeGrafter"/>
</dbReference>
<protein>
    <submittedName>
        <fullName evidence="1">Type II toxin-antitoxin system PemK/MazF family toxin</fullName>
    </submittedName>
</protein>
<organism evidence="1 2">
    <name type="scientific">Tectimicrobiota bacterium</name>
    <dbReference type="NCBI Taxonomy" id="2528274"/>
    <lineage>
        <taxon>Bacteria</taxon>
        <taxon>Pseudomonadati</taxon>
        <taxon>Nitrospinota/Tectimicrobiota group</taxon>
        <taxon>Candidatus Tectimicrobiota</taxon>
    </lineage>
</organism>
<dbReference type="SUPFAM" id="SSF50118">
    <property type="entry name" value="Cell growth inhibitor/plasmid maintenance toxic component"/>
    <property type="match status" value="1"/>
</dbReference>
<dbReference type="PANTHER" id="PTHR33988">
    <property type="entry name" value="ENDORIBONUCLEASE MAZF-RELATED"/>
    <property type="match status" value="1"/>
</dbReference>
<dbReference type="Gene3D" id="2.30.30.110">
    <property type="match status" value="1"/>
</dbReference>